<reference evidence="1 4" key="3">
    <citation type="submission" date="2023-07" db="EMBL/GenBank/DDBJ databases">
        <title>Genome content predicts the carbon catabolic preferences of heterotrophic bacteria.</title>
        <authorList>
            <person name="Gralka M."/>
        </authorList>
    </citation>
    <scope>NUCLEOTIDE SEQUENCE [LARGE SCALE GENOMIC DNA]</scope>
    <source>
        <strain evidence="1 4">4G03</strain>
    </source>
</reference>
<evidence type="ECO:0000313" key="3">
    <source>
        <dbReference type="Proteomes" id="UP000222163"/>
    </source>
</evidence>
<dbReference type="Proteomes" id="UP001242342">
    <property type="component" value="Unassembled WGS sequence"/>
</dbReference>
<protein>
    <submittedName>
        <fullName evidence="1">Carboxypeptidase-like regulatory domain-containing protein</fullName>
    </submittedName>
</protein>
<accession>A0A2G1BYN1</accession>
<dbReference type="RefSeq" id="WP_099214521.1">
    <property type="nucleotide sequence ID" value="NZ_JAUYVU010000002.1"/>
</dbReference>
<proteinExistence type="predicted"/>
<keyword evidence="4" id="KW-1185">Reference proteome</keyword>
<name>A0A2G1BYN1_9FLAO</name>
<dbReference type="Pfam" id="PF13715">
    <property type="entry name" value="CarbopepD_reg_2"/>
    <property type="match status" value="1"/>
</dbReference>
<sequence>MKNILPSIICLFFIVKATAQERRKFFYATIQDEVSAVSNAHVINLNTKQGTFTNNNGEFRILAKVNDTLQISFVGYETKNVVVNINNFGIQKSYIQLKKVPIELDEVAIKKHNLLGYISSDSKHIKSEKEINAETLKLPFACSRILTPAERRLYTGMGGRPMKLEGLGFVLSTDYIINSISGRLRKLKNNKAIEDREKRIENIRNNYHIVIEHEIKILKEDIDRFIYFAESANDFNTLYLNNEVAMITFLQQKSEEFKKLNPKKYN</sequence>
<dbReference type="EMBL" id="JAUYVU010000002">
    <property type="protein sequence ID" value="MDP2540750.1"/>
    <property type="molecule type" value="Genomic_DNA"/>
</dbReference>
<evidence type="ECO:0000313" key="4">
    <source>
        <dbReference type="Proteomes" id="UP001242342"/>
    </source>
</evidence>
<dbReference type="Proteomes" id="UP000222163">
    <property type="component" value="Unassembled WGS sequence"/>
</dbReference>
<dbReference type="AlphaFoldDB" id="A0A2G1BYN1"/>
<dbReference type="InterPro" id="IPR008969">
    <property type="entry name" value="CarboxyPept-like_regulatory"/>
</dbReference>
<dbReference type="EMBL" id="PDUU01000003">
    <property type="protein sequence ID" value="PHN98705.1"/>
    <property type="molecule type" value="Genomic_DNA"/>
</dbReference>
<evidence type="ECO:0000313" key="1">
    <source>
        <dbReference type="EMBL" id="MDP2540750.1"/>
    </source>
</evidence>
<comment type="caution">
    <text evidence="2">The sequence shown here is derived from an EMBL/GenBank/DDBJ whole genome shotgun (WGS) entry which is preliminary data.</text>
</comment>
<gene>
    <name evidence="2" type="ORF">CSC81_04210</name>
    <name evidence="1" type="ORF">Q8W23_04605</name>
</gene>
<reference evidence="2" key="2">
    <citation type="submission" date="2017-10" db="EMBL/GenBank/DDBJ databases">
        <authorList>
            <person name="Enke T.N."/>
            <person name="Cordero O.X."/>
        </authorList>
    </citation>
    <scope>NUCLEOTIDE SEQUENCE</scope>
    <source>
        <strain evidence="2">4G03</strain>
    </source>
</reference>
<dbReference type="SUPFAM" id="SSF49464">
    <property type="entry name" value="Carboxypeptidase regulatory domain-like"/>
    <property type="match status" value="1"/>
</dbReference>
<organism evidence="2 3">
    <name type="scientific">Tenacibaculum discolor</name>
    <dbReference type="NCBI Taxonomy" id="361581"/>
    <lineage>
        <taxon>Bacteria</taxon>
        <taxon>Pseudomonadati</taxon>
        <taxon>Bacteroidota</taxon>
        <taxon>Flavobacteriia</taxon>
        <taxon>Flavobacteriales</taxon>
        <taxon>Flavobacteriaceae</taxon>
        <taxon>Tenacibaculum</taxon>
    </lineage>
</organism>
<evidence type="ECO:0000313" key="2">
    <source>
        <dbReference type="EMBL" id="PHN98705.1"/>
    </source>
</evidence>
<reference evidence="2 3" key="1">
    <citation type="journal article" date="2016" name="Nat. Commun.">
        <title>Microbial interactions lead to rapid micro-scale successions on model marine particles.</title>
        <authorList>
            <person name="Datta M.S."/>
            <person name="Sliwerska E."/>
            <person name="Gore J."/>
            <person name="Polz M.F."/>
            <person name="Cordero O.X."/>
        </authorList>
    </citation>
    <scope>NUCLEOTIDE SEQUENCE [LARGE SCALE GENOMIC DNA]</scope>
    <source>
        <strain evidence="2 3">4G03</strain>
    </source>
</reference>